<dbReference type="GO" id="GO:0005938">
    <property type="term" value="C:cell cortex"/>
    <property type="evidence" value="ECO:0007669"/>
    <property type="project" value="TreeGrafter"/>
</dbReference>
<dbReference type="GO" id="GO:0030659">
    <property type="term" value="C:cytoplasmic vesicle membrane"/>
    <property type="evidence" value="ECO:0007669"/>
    <property type="project" value="TreeGrafter"/>
</dbReference>
<dbReference type="GO" id="GO:0036089">
    <property type="term" value="P:cleavage furrow formation"/>
    <property type="evidence" value="ECO:0007669"/>
    <property type="project" value="TreeGrafter"/>
</dbReference>
<organism evidence="2">
    <name type="scientific">Tetraodon nigroviridis</name>
    <name type="common">Spotted green pufferfish</name>
    <name type="synonym">Chelonodon nigroviridis</name>
    <dbReference type="NCBI Taxonomy" id="99883"/>
    <lineage>
        <taxon>Eukaryota</taxon>
        <taxon>Metazoa</taxon>
        <taxon>Chordata</taxon>
        <taxon>Craniata</taxon>
        <taxon>Vertebrata</taxon>
        <taxon>Euteleostomi</taxon>
        <taxon>Actinopterygii</taxon>
        <taxon>Neopterygii</taxon>
        <taxon>Teleostei</taxon>
        <taxon>Neoteleostei</taxon>
        <taxon>Acanthomorphata</taxon>
        <taxon>Eupercaria</taxon>
        <taxon>Tetraodontiformes</taxon>
        <taxon>Tetradontoidea</taxon>
        <taxon>Tetraodontidae</taxon>
        <taxon>Tetraodon</taxon>
    </lineage>
</organism>
<dbReference type="AlphaFoldDB" id="Q4TIQ2"/>
<evidence type="ECO:0000256" key="1">
    <source>
        <dbReference type="SAM" id="MobiDB-lite"/>
    </source>
</evidence>
<feature type="compositionally biased region" description="Low complexity" evidence="1">
    <location>
        <begin position="34"/>
        <end position="44"/>
    </location>
</feature>
<dbReference type="PANTHER" id="PTHR21345">
    <property type="entry name" value="SPIRE"/>
    <property type="match status" value="1"/>
</dbReference>
<feature type="compositionally biased region" description="Basic and acidic residues" evidence="1">
    <location>
        <begin position="72"/>
        <end position="90"/>
    </location>
</feature>
<dbReference type="InterPro" id="IPR029901">
    <property type="entry name" value="Spire"/>
</dbReference>
<dbReference type="PANTHER" id="PTHR21345:SF8">
    <property type="entry name" value="PROTEIN SPIRE HOMOLOG 1"/>
    <property type="match status" value="1"/>
</dbReference>
<protein>
    <submittedName>
        <fullName evidence="2">(spotted green pufferfish) hypothetical protein</fullName>
    </submittedName>
</protein>
<dbReference type="KEGG" id="tng:GSTEN00037500G001"/>
<dbReference type="GO" id="GO:0045010">
    <property type="term" value="P:actin nucleation"/>
    <property type="evidence" value="ECO:0007669"/>
    <property type="project" value="InterPro"/>
</dbReference>
<gene>
    <name evidence="2" type="ORF">GSTENG00037500001</name>
</gene>
<feature type="compositionally biased region" description="Polar residues" evidence="1">
    <location>
        <begin position="91"/>
        <end position="100"/>
    </location>
</feature>
<proteinExistence type="predicted"/>
<dbReference type="EMBL" id="CAAE01001887">
    <property type="protein sequence ID" value="CAF87230.1"/>
    <property type="molecule type" value="Genomic_DNA"/>
</dbReference>
<comment type="caution">
    <text evidence="2">The sequence shown here is derived from an EMBL/GenBank/DDBJ whole genome shotgun (WGS) entry which is preliminary data.</text>
</comment>
<accession>Q4TIQ2</accession>
<dbReference type="GO" id="GO:0051295">
    <property type="term" value="P:establishment of meiotic spindle localization"/>
    <property type="evidence" value="ECO:0007669"/>
    <property type="project" value="TreeGrafter"/>
</dbReference>
<evidence type="ECO:0000313" key="2">
    <source>
        <dbReference type="EMBL" id="CAF87230.1"/>
    </source>
</evidence>
<dbReference type="GO" id="GO:0040038">
    <property type="term" value="P:polar body extrusion after meiotic divisions"/>
    <property type="evidence" value="ECO:0007669"/>
    <property type="project" value="TreeGrafter"/>
</dbReference>
<reference evidence="2" key="1">
    <citation type="journal article" date="2004" name="Nature">
        <title>Genome duplication in the teleost fish Tetraodon nigroviridis reveals the early vertebrate proto-karyotype.</title>
        <authorList>
            <person name="Jaillon O."/>
            <person name="Aury J.-M."/>
            <person name="Brunet F."/>
            <person name="Petit J.-L."/>
            <person name="Stange-Thomann N."/>
            <person name="Mauceli E."/>
            <person name="Bouneau L."/>
            <person name="Fischer C."/>
            <person name="Ozouf-Costaz C."/>
            <person name="Bernot A."/>
            <person name="Nicaud S."/>
            <person name="Jaffe D."/>
            <person name="Fisher S."/>
            <person name="Lutfalla G."/>
            <person name="Dossat C."/>
            <person name="Segurens B."/>
            <person name="Dasilva C."/>
            <person name="Salanoubat M."/>
            <person name="Levy M."/>
            <person name="Boudet N."/>
            <person name="Castellano S."/>
            <person name="Anthouard V."/>
            <person name="Jubin C."/>
            <person name="Castelli V."/>
            <person name="Katinka M."/>
            <person name="Vacherie B."/>
            <person name="Biemont C."/>
            <person name="Skalli Z."/>
            <person name="Cattolico L."/>
            <person name="Poulain J."/>
            <person name="De Berardinis V."/>
            <person name="Cruaud C."/>
            <person name="Duprat S."/>
            <person name="Brottier P."/>
            <person name="Coutanceau J.-P."/>
            <person name="Gouzy J."/>
            <person name="Parra G."/>
            <person name="Lardier G."/>
            <person name="Chapple C."/>
            <person name="McKernan K.J."/>
            <person name="McEwan P."/>
            <person name="Bosak S."/>
            <person name="Kellis M."/>
            <person name="Volff J.-N."/>
            <person name="Guigo R."/>
            <person name="Zody M.C."/>
            <person name="Mesirov J."/>
            <person name="Lindblad-Toh K."/>
            <person name="Birren B."/>
            <person name="Nusbaum C."/>
            <person name="Kahn D."/>
            <person name="Robinson-Rechavi M."/>
            <person name="Laudet V."/>
            <person name="Schachter V."/>
            <person name="Quetier F."/>
            <person name="Saurin W."/>
            <person name="Scarpelli C."/>
            <person name="Wincker P."/>
            <person name="Lander E.S."/>
            <person name="Weissenbach J."/>
            <person name="Roest Crollius H."/>
        </authorList>
    </citation>
    <scope>NUCLEOTIDE SEQUENCE [LARGE SCALE GENOMIC DNA]</scope>
</reference>
<dbReference type="GO" id="GO:0030041">
    <property type="term" value="P:actin filament polymerization"/>
    <property type="evidence" value="ECO:0007669"/>
    <property type="project" value="TreeGrafter"/>
</dbReference>
<dbReference type="GO" id="GO:0003779">
    <property type="term" value="F:actin binding"/>
    <property type="evidence" value="ECO:0007669"/>
    <property type="project" value="InterPro"/>
</dbReference>
<dbReference type="GO" id="GO:0048193">
    <property type="term" value="P:Golgi vesicle transport"/>
    <property type="evidence" value="ECO:0007669"/>
    <property type="project" value="TreeGrafter"/>
</dbReference>
<dbReference type="GO" id="GO:0051639">
    <property type="term" value="P:actin filament network formation"/>
    <property type="evidence" value="ECO:0007669"/>
    <property type="project" value="TreeGrafter"/>
</dbReference>
<feature type="region of interest" description="Disordered" evidence="1">
    <location>
        <begin position="1"/>
        <end position="100"/>
    </location>
</feature>
<feature type="non-terminal residue" evidence="2">
    <location>
        <position position="1"/>
    </location>
</feature>
<sequence>SGSQSVPRRKKLLTAPSLAELDSSDSDDETVGRTSASSSSVATSLMDATSPESAVGKKTPPMFLPISSTPQPERRQTPQRRRSIEKETPTDVRQFQPPTRQSSKSLEEFCFPVECLSLTVEEVMHIRQVLVKAELEKFQQYKDLYSAMKKGKELLLAPGFAAAFKLFPLTESFCFFFFTAALLLLPHLKVFPVHLVLHLPVLQKVKHLIGNF</sequence>
<name>Q4TIQ2_TETNG</name>
<reference evidence="2" key="2">
    <citation type="submission" date="2004-02" db="EMBL/GenBank/DDBJ databases">
        <authorList>
            <consortium name="Genoscope"/>
            <consortium name="Whitehead Institute Centre for Genome Research"/>
        </authorList>
    </citation>
    <scope>NUCLEOTIDE SEQUENCE</scope>
</reference>
<dbReference type="OrthoDB" id="8946604at2759"/>
<dbReference type="GO" id="GO:0008017">
    <property type="term" value="F:microtubule binding"/>
    <property type="evidence" value="ECO:0007669"/>
    <property type="project" value="TreeGrafter"/>
</dbReference>